<evidence type="ECO:0000313" key="2">
    <source>
        <dbReference type="Proteomes" id="UP001432312"/>
    </source>
</evidence>
<sequence length="231" mass="24873">MTSTNAGINDLMRFYLPRSDGEPNLFEIWERGEARGDSVTPSTYSSAYREWMQDKLVDALKDHGASRLLSLGSGNAAVESDIAQGGYRVLAVDAMPEAVAMAKAKGVDALQGDVTTWAPEGDWPVIYMDGLLGHLYTAEHGLSPMLTRIRTWLSGNATGRGTLIASNDSTQDGSAAQCAPGVDGFHWLSARYIRDEALAAGFAEVTTETFLYERPLSGERARAVITATIGH</sequence>
<dbReference type="Gene3D" id="3.40.50.150">
    <property type="entry name" value="Vaccinia Virus protein VP39"/>
    <property type="match status" value="1"/>
</dbReference>
<organism evidence="1 2">
    <name type="scientific">Streptomyces erythrochromogenes</name>
    <dbReference type="NCBI Taxonomy" id="285574"/>
    <lineage>
        <taxon>Bacteria</taxon>
        <taxon>Bacillati</taxon>
        <taxon>Actinomycetota</taxon>
        <taxon>Actinomycetes</taxon>
        <taxon>Kitasatosporales</taxon>
        <taxon>Streptomycetaceae</taxon>
        <taxon>Streptomyces</taxon>
    </lineage>
</organism>
<reference evidence="1" key="1">
    <citation type="submission" date="2022-10" db="EMBL/GenBank/DDBJ databases">
        <title>The complete genomes of actinobacterial strains from the NBC collection.</title>
        <authorList>
            <person name="Joergensen T.S."/>
            <person name="Alvarez Arevalo M."/>
            <person name="Sterndorff E.B."/>
            <person name="Faurdal D."/>
            <person name="Vuksanovic O."/>
            <person name="Mourched A.-S."/>
            <person name="Charusanti P."/>
            <person name="Shaw S."/>
            <person name="Blin K."/>
            <person name="Weber T."/>
        </authorList>
    </citation>
    <scope>NUCLEOTIDE SEQUENCE</scope>
    <source>
        <strain evidence="1">NBC_00303</strain>
    </source>
</reference>
<evidence type="ECO:0000313" key="1">
    <source>
        <dbReference type="EMBL" id="WUN77963.1"/>
    </source>
</evidence>
<dbReference type="GeneID" id="95495426"/>
<gene>
    <name evidence="1" type="ORF">OHA91_05290</name>
</gene>
<name>A0ABZ1Q5J0_9ACTN</name>
<protein>
    <submittedName>
        <fullName evidence="1">Uncharacterized protein</fullName>
    </submittedName>
</protein>
<keyword evidence="2" id="KW-1185">Reference proteome</keyword>
<dbReference type="Proteomes" id="UP001432312">
    <property type="component" value="Chromosome"/>
</dbReference>
<dbReference type="EMBL" id="CP108036">
    <property type="protein sequence ID" value="WUN77963.1"/>
    <property type="molecule type" value="Genomic_DNA"/>
</dbReference>
<dbReference type="CDD" id="cd02440">
    <property type="entry name" value="AdoMet_MTases"/>
    <property type="match status" value="1"/>
</dbReference>
<accession>A0ABZ1Q5J0</accession>
<dbReference type="InterPro" id="IPR029063">
    <property type="entry name" value="SAM-dependent_MTases_sf"/>
</dbReference>
<dbReference type="SUPFAM" id="SSF53335">
    <property type="entry name" value="S-adenosyl-L-methionine-dependent methyltransferases"/>
    <property type="match status" value="1"/>
</dbReference>
<dbReference type="RefSeq" id="WP_328738718.1">
    <property type="nucleotide sequence ID" value="NZ_CP108036.1"/>
</dbReference>
<proteinExistence type="predicted"/>